<evidence type="ECO:0000313" key="3">
    <source>
        <dbReference type="WBParaSite" id="GPUH_0001858901-mRNA-1"/>
    </source>
</evidence>
<dbReference type="EMBL" id="UYRT01086990">
    <property type="protein sequence ID" value="VDN32021.1"/>
    <property type="molecule type" value="Genomic_DNA"/>
</dbReference>
<dbReference type="Proteomes" id="UP000271098">
    <property type="component" value="Unassembled WGS sequence"/>
</dbReference>
<reference evidence="1 2" key="2">
    <citation type="submission" date="2018-11" db="EMBL/GenBank/DDBJ databases">
        <authorList>
            <consortium name="Pathogen Informatics"/>
        </authorList>
    </citation>
    <scope>NUCLEOTIDE SEQUENCE [LARGE SCALE GENOMIC DNA]</scope>
</reference>
<dbReference type="AlphaFoldDB" id="A0A183EC73"/>
<gene>
    <name evidence="1" type="ORF">GPUH_LOCUS18565</name>
</gene>
<keyword evidence="2" id="KW-1185">Reference proteome</keyword>
<dbReference type="WBParaSite" id="GPUH_0001858901-mRNA-1">
    <property type="protein sequence ID" value="GPUH_0001858901-mRNA-1"/>
    <property type="gene ID" value="GPUH_0001858901"/>
</dbReference>
<accession>A0A183EC73</accession>
<organism evidence="3">
    <name type="scientific">Gongylonema pulchrum</name>
    <dbReference type="NCBI Taxonomy" id="637853"/>
    <lineage>
        <taxon>Eukaryota</taxon>
        <taxon>Metazoa</taxon>
        <taxon>Ecdysozoa</taxon>
        <taxon>Nematoda</taxon>
        <taxon>Chromadorea</taxon>
        <taxon>Rhabditida</taxon>
        <taxon>Spirurina</taxon>
        <taxon>Spiruromorpha</taxon>
        <taxon>Spiruroidea</taxon>
        <taxon>Gongylonematidae</taxon>
        <taxon>Gongylonema</taxon>
    </lineage>
</organism>
<reference evidence="3" key="1">
    <citation type="submission" date="2016-06" db="UniProtKB">
        <authorList>
            <consortium name="WormBaseParasite"/>
        </authorList>
    </citation>
    <scope>IDENTIFICATION</scope>
</reference>
<proteinExistence type="predicted"/>
<protein>
    <submittedName>
        <fullName evidence="3">PDEase domain-containing protein</fullName>
    </submittedName>
</protein>
<evidence type="ECO:0000313" key="2">
    <source>
        <dbReference type="Proteomes" id="UP000271098"/>
    </source>
</evidence>
<sequence>MGRLCMAVAFHQLMRLVPNKLLALSRKWNEEVEELEDLAAHSWRCHREEKVSNDCGAVNGLAPSENLGLIATFKENEEENLAQTFASSERLCIVYALFNFIVHC</sequence>
<evidence type="ECO:0000313" key="1">
    <source>
        <dbReference type="EMBL" id="VDN32021.1"/>
    </source>
</evidence>
<name>A0A183EC73_9BILA</name>